<reference evidence="2" key="2">
    <citation type="submission" date="2025-08" db="UniProtKB">
        <authorList>
            <consortium name="RefSeq"/>
        </authorList>
    </citation>
    <scope>IDENTIFICATION</scope>
    <source>
        <tissue evidence="2">Leaf</tissue>
    </source>
</reference>
<keyword evidence="1" id="KW-1185">Reference proteome</keyword>
<evidence type="ECO:0000313" key="1">
    <source>
        <dbReference type="Proteomes" id="UP000189701"/>
    </source>
</evidence>
<gene>
    <name evidence="2" type="primary">LOC104220746</name>
</gene>
<dbReference type="RefSeq" id="XP_009769980.1">
    <property type="nucleotide sequence ID" value="XM_009771678.1"/>
</dbReference>
<name>A0A1U7W6V6_NICSY</name>
<dbReference type="GeneID" id="104220746"/>
<organism evidence="1 2">
    <name type="scientific">Nicotiana sylvestris</name>
    <name type="common">Wood tobacco</name>
    <name type="synonym">South American tobacco</name>
    <dbReference type="NCBI Taxonomy" id="4096"/>
    <lineage>
        <taxon>Eukaryota</taxon>
        <taxon>Viridiplantae</taxon>
        <taxon>Streptophyta</taxon>
        <taxon>Embryophyta</taxon>
        <taxon>Tracheophyta</taxon>
        <taxon>Spermatophyta</taxon>
        <taxon>Magnoliopsida</taxon>
        <taxon>eudicotyledons</taxon>
        <taxon>Gunneridae</taxon>
        <taxon>Pentapetalae</taxon>
        <taxon>asterids</taxon>
        <taxon>lamiids</taxon>
        <taxon>Solanales</taxon>
        <taxon>Solanaceae</taxon>
        <taxon>Nicotianoideae</taxon>
        <taxon>Nicotianeae</taxon>
        <taxon>Nicotiana</taxon>
    </lineage>
</organism>
<dbReference type="eggNOG" id="ENOG502SDCK">
    <property type="taxonomic scope" value="Eukaryota"/>
</dbReference>
<proteinExistence type="predicted"/>
<reference evidence="1" key="1">
    <citation type="journal article" date="2013" name="Genome Biol.">
        <title>Reference genomes and transcriptomes of Nicotiana sylvestris and Nicotiana tomentosiformis.</title>
        <authorList>
            <person name="Sierro N."/>
            <person name="Battey J.N."/>
            <person name="Ouadi S."/>
            <person name="Bovet L."/>
            <person name="Goepfert S."/>
            <person name="Bakaher N."/>
            <person name="Peitsch M.C."/>
            <person name="Ivanov N.V."/>
        </authorList>
    </citation>
    <scope>NUCLEOTIDE SEQUENCE [LARGE SCALE GENOMIC DNA]</scope>
</reference>
<dbReference type="PANTHER" id="PTHR35318">
    <property type="entry name" value="BNAA10G08410D PROTEIN"/>
    <property type="match status" value="1"/>
</dbReference>
<dbReference type="PANTHER" id="PTHR35318:SF2">
    <property type="entry name" value="OS08G0138900 PROTEIN"/>
    <property type="match status" value="1"/>
</dbReference>
<dbReference type="OrthoDB" id="1917265at2759"/>
<accession>A0A1U7W6V6</accession>
<dbReference type="Proteomes" id="UP000189701">
    <property type="component" value="Unplaced"/>
</dbReference>
<dbReference type="KEGG" id="nsy:104220746"/>
<protein>
    <submittedName>
        <fullName evidence="2">Uncharacterized protein LOC104220746</fullName>
    </submittedName>
</protein>
<evidence type="ECO:0000313" key="2">
    <source>
        <dbReference type="RefSeq" id="XP_009769980.1"/>
    </source>
</evidence>
<dbReference type="AlphaFoldDB" id="A0A1U7W6V6"/>
<sequence>MKFFVELVACCGCNSSRVRQVEAEEMGPLVPAAAEASSDNNNNNNNIVMYKRRKRGRRVKARSAGSFPDWKPSLSSISEDHDAFPTRMAVNSNRNLKKSATASRHHHRDKVRIACFSAMGPAFAPTPFLM</sequence>